<dbReference type="Ensembl" id="ENSSAUT00010070572.1">
    <property type="protein sequence ID" value="ENSSAUP00010067412.1"/>
    <property type="gene ID" value="ENSSAUG00010026805.1"/>
</dbReference>
<evidence type="ECO:0000256" key="4">
    <source>
        <dbReference type="ARBA" id="ARBA00022454"/>
    </source>
</evidence>
<feature type="region of interest" description="Disordered" evidence="10">
    <location>
        <begin position="1"/>
        <end position="21"/>
    </location>
</feature>
<dbReference type="GO" id="GO:0051301">
    <property type="term" value="P:cell division"/>
    <property type="evidence" value="ECO:0007669"/>
    <property type="project" value="UniProtKB-KW"/>
</dbReference>
<keyword evidence="13" id="KW-1185">Reference proteome</keyword>
<dbReference type="GO" id="GO:0032133">
    <property type="term" value="C:chromosome passenger complex"/>
    <property type="evidence" value="ECO:0007669"/>
    <property type="project" value="TreeGrafter"/>
</dbReference>
<dbReference type="InterPro" id="IPR018851">
    <property type="entry name" value="Borealin_N"/>
</dbReference>
<dbReference type="InterPro" id="IPR018867">
    <property type="entry name" value="Cell_div_borealin"/>
</dbReference>
<reference evidence="12" key="1">
    <citation type="submission" date="2021-04" db="EMBL/GenBank/DDBJ databases">
        <authorList>
            <consortium name="Wellcome Sanger Institute Data Sharing"/>
        </authorList>
    </citation>
    <scope>NUCLEOTIDE SEQUENCE [LARGE SCALE GENOMIC DNA]</scope>
</reference>
<dbReference type="Proteomes" id="UP000472265">
    <property type="component" value="Chromosome 10"/>
</dbReference>
<dbReference type="PANTHER" id="PTHR16040">
    <property type="entry name" value="AUSTRALIN, ISOFORM A-RELATED"/>
    <property type="match status" value="1"/>
</dbReference>
<keyword evidence="7" id="KW-0539">Nucleus</keyword>
<sequence length="253" mass="27805">MPLRRTRNAGTAPSKEQLGREMRQSRLALFIQQFEKEAQERMNDLEAKMENTLATMDKVFKVEVMKMPPSLQSALIGDLISEEEISASEVSIAMKNESMMHRPLRRVPSKRGKASDSTPGQSTPAHRTSSKTSKGGKGSKRTRTLVGSNSTGNLGADSATAKRTQSRLRKTNEQAIPSKPKLRSVVSAGDLHCSVAGSAAHITVTTAQGQTVSFSEETKDEINLDVLDDVAWCQIQRLTSLMDYLSRRSRGKQ</sequence>
<feature type="domain" description="Borealin N-terminal" evidence="11">
    <location>
        <begin position="27"/>
        <end position="81"/>
    </location>
</feature>
<organism evidence="12 13">
    <name type="scientific">Sparus aurata</name>
    <name type="common">Gilthead sea bream</name>
    <dbReference type="NCBI Taxonomy" id="8175"/>
    <lineage>
        <taxon>Eukaryota</taxon>
        <taxon>Metazoa</taxon>
        <taxon>Chordata</taxon>
        <taxon>Craniata</taxon>
        <taxon>Vertebrata</taxon>
        <taxon>Euteleostomi</taxon>
        <taxon>Actinopterygii</taxon>
        <taxon>Neopterygii</taxon>
        <taxon>Teleostei</taxon>
        <taxon>Neoteleostei</taxon>
        <taxon>Acanthomorphata</taxon>
        <taxon>Eupercaria</taxon>
        <taxon>Spariformes</taxon>
        <taxon>Sparidae</taxon>
        <taxon>Sparus</taxon>
    </lineage>
</organism>
<reference evidence="12" key="3">
    <citation type="submission" date="2025-09" db="UniProtKB">
        <authorList>
            <consortium name="Ensembl"/>
        </authorList>
    </citation>
    <scope>IDENTIFICATION</scope>
</reference>
<dbReference type="GO" id="GO:0051233">
    <property type="term" value="C:spindle midzone"/>
    <property type="evidence" value="ECO:0007669"/>
    <property type="project" value="TreeGrafter"/>
</dbReference>
<reference evidence="12" key="2">
    <citation type="submission" date="2025-08" db="UniProtKB">
        <authorList>
            <consortium name="Ensembl"/>
        </authorList>
    </citation>
    <scope>IDENTIFICATION</scope>
</reference>
<evidence type="ECO:0000256" key="9">
    <source>
        <dbReference type="ARBA" id="ARBA00023328"/>
    </source>
</evidence>
<keyword evidence="4" id="KW-0158">Chromosome</keyword>
<evidence type="ECO:0000256" key="5">
    <source>
        <dbReference type="ARBA" id="ARBA00022618"/>
    </source>
</evidence>
<dbReference type="InParanoid" id="A0A671YVC6"/>
<dbReference type="GO" id="GO:0005634">
    <property type="term" value="C:nucleus"/>
    <property type="evidence" value="ECO:0007669"/>
    <property type="project" value="UniProtKB-SubCell"/>
</dbReference>
<feature type="compositionally biased region" description="Polar residues" evidence="10">
    <location>
        <begin position="115"/>
        <end position="126"/>
    </location>
</feature>
<dbReference type="Pfam" id="PF10444">
    <property type="entry name" value="Nbl1_Borealin_N"/>
    <property type="match status" value="1"/>
</dbReference>
<keyword evidence="8" id="KW-0131">Cell cycle</keyword>
<comment type="subcellular location">
    <subcellularLocation>
        <location evidence="2">Chromosome</location>
        <location evidence="2">Centromere</location>
    </subcellularLocation>
    <subcellularLocation>
        <location evidence="1">Nucleus</location>
    </subcellularLocation>
</comment>
<dbReference type="Gene3D" id="6.10.250.1900">
    <property type="match status" value="1"/>
</dbReference>
<feature type="region of interest" description="Disordered" evidence="10">
    <location>
        <begin position="96"/>
        <end position="174"/>
    </location>
</feature>
<protein>
    <submittedName>
        <fullName evidence="12">Borealin-2-like</fullName>
    </submittedName>
</protein>
<dbReference type="PANTHER" id="PTHR16040:SF10">
    <property type="entry name" value="BOREALIN-2"/>
    <property type="match status" value="1"/>
</dbReference>
<keyword evidence="5" id="KW-0132">Cell division</keyword>
<evidence type="ECO:0000256" key="3">
    <source>
        <dbReference type="ARBA" id="ARBA00009914"/>
    </source>
</evidence>
<gene>
    <name evidence="12" type="primary">cdca9</name>
</gene>
<evidence type="ECO:0000256" key="1">
    <source>
        <dbReference type="ARBA" id="ARBA00004123"/>
    </source>
</evidence>
<dbReference type="GeneTree" id="ENSGT00390000005970"/>
<dbReference type="OMA" id="DFDHQAK"/>
<evidence type="ECO:0000259" key="11">
    <source>
        <dbReference type="Pfam" id="PF10444"/>
    </source>
</evidence>
<keyword evidence="9" id="KW-0137">Centromere</keyword>
<proteinExistence type="inferred from homology"/>
<evidence type="ECO:0000256" key="10">
    <source>
        <dbReference type="SAM" id="MobiDB-lite"/>
    </source>
</evidence>
<comment type="similarity">
    <text evidence="3">Belongs to the borealin family.</text>
</comment>
<dbReference type="GO" id="GO:0000775">
    <property type="term" value="C:chromosome, centromeric region"/>
    <property type="evidence" value="ECO:0007669"/>
    <property type="project" value="UniProtKB-SubCell"/>
</dbReference>
<feature type="compositionally biased region" description="Basic residues" evidence="10">
    <location>
        <begin position="102"/>
        <end position="112"/>
    </location>
</feature>
<keyword evidence="6" id="KW-0498">Mitosis</keyword>
<dbReference type="GO" id="GO:0000070">
    <property type="term" value="P:mitotic sister chromatid segregation"/>
    <property type="evidence" value="ECO:0007669"/>
    <property type="project" value="TreeGrafter"/>
</dbReference>
<name>A0A671YVC6_SPAAU</name>
<accession>A0A671YVC6</accession>
<evidence type="ECO:0000256" key="2">
    <source>
        <dbReference type="ARBA" id="ARBA00004584"/>
    </source>
</evidence>
<dbReference type="OrthoDB" id="6360905at2759"/>
<evidence type="ECO:0000313" key="12">
    <source>
        <dbReference type="Ensembl" id="ENSSAUP00010067412.1"/>
    </source>
</evidence>
<evidence type="ECO:0000256" key="7">
    <source>
        <dbReference type="ARBA" id="ARBA00023242"/>
    </source>
</evidence>
<evidence type="ECO:0000313" key="13">
    <source>
        <dbReference type="Proteomes" id="UP000472265"/>
    </source>
</evidence>
<evidence type="ECO:0000256" key="8">
    <source>
        <dbReference type="ARBA" id="ARBA00023306"/>
    </source>
</evidence>
<dbReference type="AlphaFoldDB" id="A0A671YVC6"/>
<evidence type="ECO:0000256" key="6">
    <source>
        <dbReference type="ARBA" id="ARBA00022776"/>
    </source>
</evidence>